<gene>
    <name evidence="3" type="ORF">VTJ49DRAFT_5608</name>
</gene>
<proteinExistence type="predicted"/>
<evidence type="ECO:0000313" key="4">
    <source>
        <dbReference type="Proteomes" id="UP001583172"/>
    </source>
</evidence>
<feature type="region of interest" description="Disordered" evidence="1">
    <location>
        <begin position="168"/>
        <end position="224"/>
    </location>
</feature>
<organism evidence="3 4">
    <name type="scientific">Humicola insolens</name>
    <name type="common">Soft-rot fungus</name>
    <dbReference type="NCBI Taxonomy" id="85995"/>
    <lineage>
        <taxon>Eukaryota</taxon>
        <taxon>Fungi</taxon>
        <taxon>Dikarya</taxon>
        <taxon>Ascomycota</taxon>
        <taxon>Pezizomycotina</taxon>
        <taxon>Sordariomycetes</taxon>
        <taxon>Sordariomycetidae</taxon>
        <taxon>Sordariales</taxon>
        <taxon>Chaetomiaceae</taxon>
        <taxon>Mycothermus</taxon>
    </lineage>
</organism>
<comment type="caution">
    <text evidence="3">The sequence shown here is derived from an EMBL/GenBank/DDBJ whole genome shotgun (WGS) entry which is preliminary data.</text>
</comment>
<evidence type="ECO:0000313" key="3">
    <source>
        <dbReference type="EMBL" id="KAL1836085.1"/>
    </source>
</evidence>
<accession>A0ABR3V2T9</accession>
<dbReference type="EMBL" id="JAZGSY010000468">
    <property type="protein sequence ID" value="KAL1836085.1"/>
    <property type="molecule type" value="Genomic_DNA"/>
</dbReference>
<name>A0ABR3V2T9_HUMIN</name>
<evidence type="ECO:0000256" key="2">
    <source>
        <dbReference type="SAM" id="Phobius"/>
    </source>
</evidence>
<keyword evidence="2" id="KW-0472">Membrane</keyword>
<keyword evidence="2" id="KW-0812">Transmembrane</keyword>
<evidence type="ECO:0000256" key="1">
    <source>
        <dbReference type="SAM" id="MobiDB-lite"/>
    </source>
</evidence>
<sequence>MATTTRPHLTITSFPSIPLTTTFTRPSDCGGISVTNVYIIDNKPSCLPDDFAGTVGDFSSFFYSPGIACPEGYWTACHDTTGVSSITTVTCCPTYGPGLSLSCVADPRTLSERWTSLFCTWIAPASGTDITVTASDTAGRTSTVTRHVVSPGGVNAFGVRMVYQASDMERTTTTTTTTTTSSSHTAATRTSASDDDGAPTARPTSPTTANPTDDPSSSSPSGLSTAEQAAIGVSVTLGAVLALVIAYLLWRWRRRRILRQQQQQPQQQYPLMQIHHHTHHHRDLVRLSPVLRRRLKWPGVIMVIPRIGMGSPQVPQRRARVSTLGFRPLPARVSSFICTSTSL</sequence>
<feature type="compositionally biased region" description="Low complexity" evidence="1">
    <location>
        <begin position="198"/>
        <end position="224"/>
    </location>
</feature>
<protein>
    <submittedName>
        <fullName evidence="3">Uncharacterized protein</fullName>
    </submittedName>
</protein>
<keyword evidence="4" id="KW-1185">Reference proteome</keyword>
<reference evidence="3 4" key="1">
    <citation type="journal article" date="2024" name="Commun. Biol.">
        <title>Comparative genomic analysis of thermophilic fungi reveals convergent evolutionary adaptations and gene losses.</title>
        <authorList>
            <person name="Steindorff A.S."/>
            <person name="Aguilar-Pontes M.V."/>
            <person name="Robinson A.J."/>
            <person name="Andreopoulos B."/>
            <person name="LaButti K."/>
            <person name="Kuo A."/>
            <person name="Mondo S."/>
            <person name="Riley R."/>
            <person name="Otillar R."/>
            <person name="Haridas S."/>
            <person name="Lipzen A."/>
            <person name="Grimwood J."/>
            <person name="Schmutz J."/>
            <person name="Clum A."/>
            <person name="Reid I.D."/>
            <person name="Moisan M.C."/>
            <person name="Butler G."/>
            <person name="Nguyen T.T.M."/>
            <person name="Dewar K."/>
            <person name="Conant G."/>
            <person name="Drula E."/>
            <person name="Henrissat B."/>
            <person name="Hansel C."/>
            <person name="Singer S."/>
            <person name="Hutchinson M.I."/>
            <person name="de Vries R.P."/>
            <person name="Natvig D.O."/>
            <person name="Powell A.J."/>
            <person name="Tsang A."/>
            <person name="Grigoriev I.V."/>
        </authorList>
    </citation>
    <scope>NUCLEOTIDE SEQUENCE [LARGE SCALE GENOMIC DNA]</scope>
    <source>
        <strain evidence="3 4">CBS 620.91</strain>
    </source>
</reference>
<feature type="compositionally biased region" description="Low complexity" evidence="1">
    <location>
        <begin position="171"/>
        <end position="191"/>
    </location>
</feature>
<feature type="transmembrane region" description="Helical" evidence="2">
    <location>
        <begin position="229"/>
        <end position="250"/>
    </location>
</feature>
<keyword evidence="2" id="KW-1133">Transmembrane helix</keyword>
<dbReference type="Proteomes" id="UP001583172">
    <property type="component" value="Unassembled WGS sequence"/>
</dbReference>